<keyword evidence="3" id="KW-1185">Reference proteome</keyword>
<feature type="transmembrane region" description="Helical" evidence="1">
    <location>
        <begin position="81"/>
        <end position="104"/>
    </location>
</feature>
<keyword evidence="1" id="KW-0812">Transmembrane</keyword>
<organism evidence="2 3">
    <name type="scientific">Conexivisphaera calida</name>
    <dbReference type="NCBI Taxonomy" id="1874277"/>
    <lineage>
        <taxon>Archaea</taxon>
        <taxon>Nitrososphaerota</taxon>
        <taxon>Conexivisphaeria</taxon>
        <taxon>Conexivisphaerales</taxon>
        <taxon>Conexivisphaeraceae</taxon>
        <taxon>Conexivisphaera</taxon>
    </lineage>
</organism>
<sequence>MAAGAAVLFARGGGGGYALSQLASLTSPVNSRTIGIREILGGLASLDGISLIFLGIMVLIATPIVRVVLLVLQFIYERNRLYFALSIVVLADMLVAILVLPSIVH</sequence>
<dbReference type="AlphaFoldDB" id="A0A4P2VDU1"/>
<gene>
    <name evidence="2" type="ORF">NAS2_0848</name>
</gene>
<dbReference type="EMBL" id="AP018732">
    <property type="protein sequence ID" value="BBE42237.1"/>
    <property type="molecule type" value="Genomic_DNA"/>
</dbReference>
<name>A0A4P2VDU1_9ARCH</name>
<feature type="transmembrane region" description="Helical" evidence="1">
    <location>
        <begin position="49"/>
        <end position="69"/>
    </location>
</feature>
<dbReference type="InterPro" id="IPR012861">
    <property type="entry name" value="DUF1634"/>
</dbReference>
<accession>A0A4P2VDU1</accession>
<evidence type="ECO:0000313" key="3">
    <source>
        <dbReference type="Proteomes" id="UP000509448"/>
    </source>
</evidence>
<keyword evidence="1" id="KW-1133">Transmembrane helix</keyword>
<proteinExistence type="predicted"/>
<reference evidence="2 3" key="1">
    <citation type="journal article" date="2019" name="ISME J.">
        <title>Isolation and characterization of a thermophilic sulfur- and iron-reducing thaumarchaeote from a terrestrial acidic hot spring.</title>
        <authorList>
            <person name="Kato S."/>
            <person name="Itoh T."/>
            <person name="Yuki M."/>
            <person name="Nagamori M."/>
            <person name="Ohnishi M."/>
            <person name="Uematsu K."/>
            <person name="Suzuki K."/>
            <person name="Takashina T."/>
            <person name="Ohkuma M."/>
        </authorList>
    </citation>
    <scope>NUCLEOTIDE SEQUENCE [LARGE SCALE GENOMIC DNA]</scope>
    <source>
        <strain evidence="2 3">NAS-02</strain>
    </source>
</reference>
<dbReference type="KEGG" id="ccai:NAS2_0848"/>
<dbReference type="Proteomes" id="UP000509448">
    <property type="component" value="Chromosome"/>
</dbReference>
<protein>
    <submittedName>
        <fullName evidence="2">TVG1210382 protein</fullName>
    </submittedName>
</protein>
<dbReference type="Pfam" id="PF07843">
    <property type="entry name" value="DUF1634"/>
    <property type="match status" value="1"/>
</dbReference>
<keyword evidence="1" id="KW-0472">Membrane</keyword>
<evidence type="ECO:0000313" key="2">
    <source>
        <dbReference type="EMBL" id="BBE42237.1"/>
    </source>
</evidence>
<evidence type="ECO:0000256" key="1">
    <source>
        <dbReference type="SAM" id="Phobius"/>
    </source>
</evidence>